<sequence>MDKLRVMILGIPAIVTDCQALLYLNKNKAKNPLMARWFNLIQKYDSEIKHRPGERMAHVDASVEHQWNRQMIL</sequence>
<reference evidence="1" key="2">
    <citation type="journal article" date="2017" name="J. Med. Entomol.">
        <title>Transcriptome Analysis of the Triatoma infestans (Hemiptera: Reduviidae) Integument.</title>
        <authorList>
            <person name="Calderon-Fernandez G.M."/>
            <person name="Moriconi D.E."/>
            <person name="Dulbecco A.B."/>
            <person name="Juarez M.P."/>
        </authorList>
    </citation>
    <scope>NUCLEOTIDE SEQUENCE</scope>
    <source>
        <strain evidence="1">Int1</strain>
        <tissue evidence="1">Integument</tissue>
    </source>
</reference>
<organism evidence="1">
    <name type="scientific">Triatoma infestans</name>
    <name type="common">Assassin bug</name>
    <dbReference type="NCBI Taxonomy" id="30076"/>
    <lineage>
        <taxon>Eukaryota</taxon>
        <taxon>Metazoa</taxon>
        <taxon>Ecdysozoa</taxon>
        <taxon>Arthropoda</taxon>
        <taxon>Hexapoda</taxon>
        <taxon>Insecta</taxon>
        <taxon>Pterygota</taxon>
        <taxon>Neoptera</taxon>
        <taxon>Paraneoptera</taxon>
        <taxon>Hemiptera</taxon>
        <taxon>Heteroptera</taxon>
        <taxon>Panheteroptera</taxon>
        <taxon>Cimicomorpha</taxon>
        <taxon>Reduviidae</taxon>
        <taxon>Triatominae</taxon>
        <taxon>Triatoma</taxon>
    </lineage>
</organism>
<reference evidence="1" key="1">
    <citation type="submission" date="2016-04" db="EMBL/GenBank/DDBJ databases">
        <authorList>
            <person name="Calderon-Fernandez G.M.Sr."/>
        </authorList>
    </citation>
    <scope>NUCLEOTIDE SEQUENCE</scope>
    <source>
        <strain evidence="1">Int1</strain>
        <tissue evidence="1">Integument</tissue>
    </source>
</reference>
<proteinExistence type="predicted"/>
<accession>A0A161M266</accession>
<keyword evidence="1" id="KW-0808">Transferase</keyword>
<dbReference type="AlphaFoldDB" id="A0A161M266"/>
<dbReference type="EMBL" id="GEMB01006833">
    <property type="protein sequence ID" value="JAR96523.1"/>
    <property type="molecule type" value="Transcribed_RNA"/>
</dbReference>
<evidence type="ECO:0000313" key="1">
    <source>
        <dbReference type="EMBL" id="JAR96523.1"/>
    </source>
</evidence>
<dbReference type="GO" id="GO:0003964">
    <property type="term" value="F:RNA-directed DNA polymerase activity"/>
    <property type="evidence" value="ECO:0007669"/>
    <property type="project" value="UniProtKB-EC"/>
</dbReference>
<keyword evidence="1" id="KW-0548">Nucleotidyltransferase</keyword>
<protein>
    <submittedName>
        <fullName evidence="1">Retrovirus-like protein pol polyprotein</fullName>
        <ecNumber evidence="1">2.7.7.49</ecNumber>
    </submittedName>
</protein>
<dbReference type="EC" id="2.7.7.49" evidence="1"/>
<name>A0A161M266_TRIIF</name>